<feature type="region of interest" description="Disordered" evidence="1">
    <location>
        <begin position="130"/>
        <end position="180"/>
    </location>
</feature>
<organism evidence="2 3">
    <name type="scientific">Elliptochloris bilobata</name>
    <dbReference type="NCBI Taxonomy" id="381761"/>
    <lineage>
        <taxon>Eukaryota</taxon>
        <taxon>Viridiplantae</taxon>
        <taxon>Chlorophyta</taxon>
        <taxon>core chlorophytes</taxon>
        <taxon>Trebouxiophyceae</taxon>
        <taxon>Trebouxiophyceae incertae sedis</taxon>
        <taxon>Elliptochloris clade</taxon>
        <taxon>Elliptochloris</taxon>
    </lineage>
</organism>
<evidence type="ECO:0000313" key="3">
    <source>
        <dbReference type="Proteomes" id="UP001445335"/>
    </source>
</evidence>
<sequence length="327" mass="33544">MCRTGQGSGWQARAVAPMGDLFDDPDVAGALAHCSSDWGANGLGFGGDSPEEASFFDASVALPEMVFSGGAPHACPRTPPGPPVHMPQAGMPLAHELGFLPSPPAVPPLPAVQMEHACGDAPVELSCTPGRSAAEQHAAAPRTPVDVRLQPADNGQRQSTPSRSAKRRRGSVGSEGRLDSAMERLQHEYEELLNENRELQGKCAAAQAQVAGAQRKAATERQTLAVLIAALAPHKASLVLAPQESVASTLSRFGSCSLPSEQEQEGPADADAKNQGGAKGPDEALAEAVAAAALAVNKGNPAGALLDLMALVVRGSTAPTSVPTNPF</sequence>
<keyword evidence="3" id="KW-1185">Reference proteome</keyword>
<evidence type="ECO:0008006" key="4">
    <source>
        <dbReference type="Google" id="ProtNLM"/>
    </source>
</evidence>
<dbReference type="AlphaFoldDB" id="A0AAW1RZM8"/>
<dbReference type="EMBL" id="JALJOU010000017">
    <property type="protein sequence ID" value="KAK9839215.1"/>
    <property type="molecule type" value="Genomic_DNA"/>
</dbReference>
<proteinExistence type="predicted"/>
<evidence type="ECO:0000256" key="1">
    <source>
        <dbReference type="SAM" id="MobiDB-lite"/>
    </source>
</evidence>
<reference evidence="2 3" key="1">
    <citation type="journal article" date="2024" name="Nat. Commun.">
        <title>Phylogenomics reveals the evolutionary origins of lichenization in chlorophyte algae.</title>
        <authorList>
            <person name="Puginier C."/>
            <person name="Libourel C."/>
            <person name="Otte J."/>
            <person name="Skaloud P."/>
            <person name="Haon M."/>
            <person name="Grisel S."/>
            <person name="Petersen M."/>
            <person name="Berrin J.G."/>
            <person name="Delaux P.M."/>
            <person name="Dal Grande F."/>
            <person name="Keller J."/>
        </authorList>
    </citation>
    <scope>NUCLEOTIDE SEQUENCE [LARGE SCALE GENOMIC DNA]</scope>
    <source>
        <strain evidence="2 3">SAG 245.80</strain>
    </source>
</reference>
<protein>
    <recommendedName>
        <fullName evidence="4">BZIP domain-containing protein</fullName>
    </recommendedName>
</protein>
<accession>A0AAW1RZM8</accession>
<name>A0AAW1RZM8_9CHLO</name>
<feature type="compositionally biased region" description="Polar residues" evidence="1">
    <location>
        <begin position="153"/>
        <end position="163"/>
    </location>
</feature>
<evidence type="ECO:0000313" key="2">
    <source>
        <dbReference type="EMBL" id="KAK9839215.1"/>
    </source>
</evidence>
<gene>
    <name evidence="2" type="ORF">WJX81_001867</name>
</gene>
<comment type="caution">
    <text evidence="2">The sequence shown here is derived from an EMBL/GenBank/DDBJ whole genome shotgun (WGS) entry which is preliminary data.</text>
</comment>
<dbReference type="Proteomes" id="UP001445335">
    <property type="component" value="Unassembled WGS sequence"/>
</dbReference>
<feature type="region of interest" description="Disordered" evidence="1">
    <location>
        <begin position="256"/>
        <end position="281"/>
    </location>
</feature>